<proteinExistence type="predicted"/>
<gene>
    <name evidence="1" type="ORF">AXF42_Ash004271</name>
</gene>
<reference evidence="1 2" key="1">
    <citation type="journal article" date="2017" name="Nature">
        <title>The Apostasia genome and the evolution of orchids.</title>
        <authorList>
            <person name="Zhang G.Q."/>
            <person name="Liu K.W."/>
            <person name="Li Z."/>
            <person name="Lohaus R."/>
            <person name="Hsiao Y.Y."/>
            <person name="Niu S.C."/>
            <person name="Wang J.Y."/>
            <person name="Lin Y.C."/>
            <person name="Xu Q."/>
            <person name="Chen L.J."/>
            <person name="Yoshida K."/>
            <person name="Fujiwara S."/>
            <person name="Wang Z.W."/>
            <person name="Zhang Y.Q."/>
            <person name="Mitsuda N."/>
            <person name="Wang M."/>
            <person name="Liu G.H."/>
            <person name="Pecoraro L."/>
            <person name="Huang H.X."/>
            <person name="Xiao X.J."/>
            <person name="Lin M."/>
            <person name="Wu X.Y."/>
            <person name="Wu W.L."/>
            <person name="Chen Y.Y."/>
            <person name="Chang S.B."/>
            <person name="Sakamoto S."/>
            <person name="Ohme-Takagi M."/>
            <person name="Yagi M."/>
            <person name="Zeng S.J."/>
            <person name="Shen C.Y."/>
            <person name="Yeh C.M."/>
            <person name="Luo Y.B."/>
            <person name="Tsai W.C."/>
            <person name="Van de Peer Y."/>
            <person name="Liu Z.J."/>
        </authorList>
    </citation>
    <scope>NUCLEOTIDE SEQUENCE [LARGE SCALE GENOMIC DNA]</scope>
    <source>
        <strain evidence="2">cv. Shenzhen</strain>
        <tissue evidence="1">Stem</tissue>
    </source>
</reference>
<organism evidence="1 2">
    <name type="scientific">Apostasia shenzhenica</name>
    <dbReference type="NCBI Taxonomy" id="1088818"/>
    <lineage>
        <taxon>Eukaryota</taxon>
        <taxon>Viridiplantae</taxon>
        <taxon>Streptophyta</taxon>
        <taxon>Embryophyta</taxon>
        <taxon>Tracheophyta</taxon>
        <taxon>Spermatophyta</taxon>
        <taxon>Magnoliopsida</taxon>
        <taxon>Liliopsida</taxon>
        <taxon>Asparagales</taxon>
        <taxon>Orchidaceae</taxon>
        <taxon>Apostasioideae</taxon>
        <taxon>Apostasia</taxon>
    </lineage>
</organism>
<evidence type="ECO:0000313" key="2">
    <source>
        <dbReference type="Proteomes" id="UP000236161"/>
    </source>
</evidence>
<keyword evidence="2" id="KW-1185">Reference proteome</keyword>
<name>A0A2I0A2F9_9ASPA</name>
<sequence length="63" mass="6780">MPNQKAPHVLGPSCMAHVAPSDWVPNGAPSELNNFSINIGFISLEAKNSDAIQSKKNQLGLFF</sequence>
<dbReference type="AlphaFoldDB" id="A0A2I0A2F9"/>
<protein>
    <submittedName>
        <fullName evidence="1">Uncharacterized protein</fullName>
    </submittedName>
</protein>
<dbReference type="EMBL" id="KZ452037">
    <property type="protein sequence ID" value="PKA49730.1"/>
    <property type="molecule type" value="Genomic_DNA"/>
</dbReference>
<evidence type="ECO:0000313" key="1">
    <source>
        <dbReference type="EMBL" id="PKA49730.1"/>
    </source>
</evidence>
<accession>A0A2I0A2F9</accession>
<dbReference type="Proteomes" id="UP000236161">
    <property type="component" value="Unassembled WGS sequence"/>
</dbReference>